<proteinExistence type="inferred from homology"/>
<dbReference type="InterPro" id="IPR051511">
    <property type="entry name" value="MitoQC_Scaffold_Kinases"/>
</dbReference>
<accession>A0A7K6V0B4</accession>
<keyword evidence="3" id="KW-0418">Kinase</keyword>
<evidence type="ECO:0000256" key="1">
    <source>
        <dbReference type="ARBA" id="ARBA00038349"/>
    </source>
</evidence>
<dbReference type="Proteomes" id="UP000579558">
    <property type="component" value="Unassembled WGS sequence"/>
</dbReference>
<dbReference type="PANTHER" id="PTHR22972">
    <property type="entry name" value="SERINE/THREONINE PROTEIN KINASE"/>
    <property type="match status" value="1"/>
</dbReference>
<evidence type="ECO:0000313" key="4">
    <source>
        <dbReference type="Proteomes" id="UP000579558"/>
    </source>
</evidence>
<comment type="caution">
    <text evidence="3">The sequence shown here is derived from an EMBL/GenBank/DDBJ whole genome shotgun (WGS) entry which is preliminary data.</text>
</comment>
<name>A0A7K6V0B4_9PASS</name>
<protein>
    <submittedName>
        <fullName evidence="3">PRAG1 kinase</fullName>
    </submittedName>
</protein>
<feature type="region of interest" description="Disordered" evidence="2">
    <location>
        <begin position="1"/>
        <end position="87"/>
    </location>
</feature>
<feature type="compositionally biased region" description="Polar residues" evidence="2">
    <location>
        <begin position="65"/>
        <end position="83"/>
    </location>
</feature>
<dbReference type="InterPro" id="IPR011009">
    <property type="entry name" value="Kinase-like_dom_sf"/>
</dbReference>
<keyword evidence="3" id="KW-0808">Transferase</keyword>
<gene>
    <name evidence="3" type="primary">Prag1_1</name>
    <name evidence="3" type="ORF">NOTCIN_R04948</name>
</gene>
<dbReference type="GO" id="GO:0004672">
    <property type="term" value="F:protein kinase activity"/>
    <property type="evidence" value="ECO:0007669"/>
    <property type="project" value="TreeGrafter"/>
</dbReference>
<comment type="similarity">
    <text evidence="1">Belongs to the protein kinase superfamily.</text>
</comment>
<dbReference type="GO" id="GO:0015629">
    <property type="term" value="C:actin cytoskeleton"/>
    <property type="evidence" value="ECO:0007669"/>
    <property type="project" value="TreeGrafter"/>
</dbReference>
<sequence>DPLPPPLPKKQLQRAESLPEPGSSHCCHGDPEPRAGSILYSIPPPHEEGTPPQDRPSWGPKKPLTKSQSLRESLAWSSPQKAPSPSLKELTFGTGDGELGQLLESPVGVCGVVLGCQEAALARLSAHMQEELVGPEERQQLLEAELAGKRWEALGVLDPLPCCQSGDAWYFRVGFTFQHSQLQFAAKVPKPCCSSLVVQSSVGTHCSIQRLLGRFTDRLPRQLVLPGIPGKQSQGPAREDPARPILQPVLQVLLFAEVPQQTLADFVKRSHALHRTSPGHYERLGCLLLLQLCMGLEHLRGQNMAQGDLCPENLLLVQCPCPPRSQQGQKEPLGLSLPRLLISSFFKVQEKHRPCSSSPEQPWSQGLAAPSPPAAAELNVGRLIYQILHVDISLESIFGFRSKRLPEIPSLSIYSAGLKRLATLLLHRDPQERVSIEQARGILQVLLWGPRQELFARSRKSLTLLRGWLEVKRALLLLRFAESWAGAGASPGLEEWLCCQYFQGVTEHSLDRVTRVLYA</sequence>
<dbReference type="EMBL" id="VZRX01005983">
    <property type="protein sequence ID" value="NWX28534.1"/>
    <property type="molecule type" value="Genomic_DNA"/>
</dbReference>
<dbReference type="OrthoDB" id="9447225at2759"/>
<dbReference type="Gene3D" id="1.10.510.10">
    <property type="entry name" value="Transferase(Phosphotransferase) domain 1"/>
    <property type="match status" value="1"/>
</dbReference>
<dbReference type="GO" id="GO:0005925">
    <property type="term" value="C:focal adhesion"/>
    <property type="evidence" value="ECO:0007669"/>
    <property type="project" value="TreeGrafter"/>
</dbReference>
<reference evidence="3 4" key="1">
    <citation type="submission" date="2019-09" db="EMBL/GenBank/DDBJ databases">
        <title>Bird 10,000 Genomes (B10K) Project - Family phase.</title>
        <authorList>
            <person name="Zhang G."/>
        </authorList>
    </citation>
    <scope>NUCLEOTIDE SEQUENCE [LARGE SCALE GENOMIC DNA]</scope>
    <source>
        <strain evidence="3">B10K-DU-029-75</strain>
    </source>
</reference>
<organism evidence="3 4">
    <name type="scientific">Notiomystis cincta</name>
    <dbReference type="NCBI Taxonomy" id="366454"/>
    <lineage>
        <taxon>Eukaryota</taxon>
        <taxon>Metazoa</taxon>
        <taxon>Chordata</taxon>
        <taxon>Craniata</taxon>
        <taxon>Vertebrata</taxon>
        <taxon>Euteleostomi</taxon>
        <taxon>Archelosauria</taxon>
        <taxon>Archosauria</taxon>
        <taxon>Dinosauria</taxon>
        <taxon>Saurischia</taxon>
        <taxon>Theropoda</taxon>
        <taxon>Coelurosauria</taxon>
        <taxon>Aves</taxon>
        <taxon>Neognathae</taxon>
        <taxon>Neoaves</taxon>
        <taxon>Telluraves</taxon>
        <taxon>Australaves</taxon>
        <taxon>Passeriformes</taxon>
        <taxon>Notiomystidae</taxon>
        <taxon>Notiomystis</taxon>
    </lineage>
</organism>
<dbReference type="PANTHER" id="PTHR22972:SF6">
    <property type="entry name" value="PROTEIN PEAK3"/>
    <property type="match status" value="1"/>
</dbReference>
<keyword evidence="4" id="KW-1185">Reference proteome</keyword>
<dbReference type="AlphaFoldDB" id="A0A7K6V0B4"/>
<evidence type="ECO:0000256" key="2">
    <source>
        <dbReference type="SAM" id="MobiDB-lite"/>
    </source>
</evidence>
<feature type="non-terminal residue" evidence="3">
    <location>
        <position position="519"/>
    </location>
</feature>
<dbReference type="SUPFAM" id="SSF56112">
    <property type="entry name" value="Protein kinase-like (PK-like)"/>
    <property type="match status" value="1"/>
</dbReference>
<feature type="non-terminal residue" evidence="3">
    <location>
        <position position="1"/>
    </location>
</feature>
<evidence type="ECO:0000313" key="3">
    <source>
        <dbReference type="EMBL" id="NWX28534.1"/>
    </source>
</evidence>